<dbReference type="CDD" id="cd06225">
    <property type="entry name" value="HAMP"/>
    <property type="match status" value="1"/>
</dbReference>
<accession>A0ABU8HHG1</accession>
<keyword evidence="6" id="KW-0808">Transferase</keyword>
<evidence type="ECO:0000256" key="7">
    <source>
        <dbReference type="ARBA" id="ARBA00022692"/>
    </source>
</evidence>
<dbReference type="PANTHER" id="PTHR34220:SF11">
    <property type="entry name" value="SENSOR PROTEIN KINASE HPTS"/>
    <property type="match status" value="1"/>
</dbReference>
<evidence type="ECO:0000313" key="18">
    <source>
        <dbReference type="Proteomes" id="UP001312865"/>
    </source>
</evidence>
<dbReference type="PROSITE" id="PS50109">
    <property type="entry name" value="HIS_KIN"/>
    <property type="match status" value="1"/>
</dbReference>
<organism evidence="17 18">
    <name type="scientific">Bacillus spongiae</name>
    <dbReference type="NCBI Taxonomy" id="2683610"/>
    <lineage>
        <taxon>Bacteria</taxon>
        <taxon>Bacillati</taxon>
        <taxon>Bacillota</taxon>
        <taxon>Bacilli</taxon>
        <taxon>Bacillales</taxon>
        <taxon>Bacillaceae</taxon>
        <taxon>Bacillus</taxon>
    </lineage>
</organism>
<dbReference type="Pfam" id="PF02518">
    <property type="entry name" value="HATPase_c"/>
    <property type="match status" value="1"/>
</dbReference>
<name>A0ABU8HHG1_9BACI</name>
<gene>
    <name evidence="17" type="ORF">WAK64_16140</name>
</gene>
<keyword evidence="8" id="KW-0547">Nucleotide-binding</keyword>
<dbReference type="SMART" id="SM00304">
    <property type="entry name" value="HAMP"/>
    <property type="match status" value="1"/>
</dbReference>
<keyword evidence="18" id="KW-1185">Reference proteome</keyword>
<dbReference type="SMART" id="SM00387">
    <property type="entry name" value="HATPase_c"/>
    <property type="match status" value="1"/>
</dbReference>
<evidence type="ECO:0000259" key="16">
    <source>
        <dbReference type="PROSITE" id="PS50885"/>
    </source>
</evidence>
<dbReference type="InterPro" id="IPR036890">
    <property type="entry name" value="HATPase_C_sf"/>
</dbReference>
<evidence type="ECO:0000256" key="9">
    <source>
        <dbReference type="ARBA" id="ARBA00022777"/>
    </source>
</evidence>
<sequence>MTSLHKKIWLLAMVVLFIMVAIWTSLTYYNYRMQNQYNEILERYLLMNELTNMSQQIITDLNNYLLTPSLDNLETLTVSKENILSTKQKISNFRNDQNDFVLTNYEHLIDSLVDSTNRSLMLQTKQDSEDYLEAFSEATRISKYISEVTLTLIDKELKTYDNFYRETIERSEELRMLGIWMLLLITMLLLLATYWLSQRITQPVQKLTQAAIELSKGRFDLKVEVDSNDEISFLAKMFDRMRININNYLVEIQQKSQLEHELQKSKLLLQESQLISLQSQINPHFLYNTLNILSKKAYLEGSEETSDLLVSVSDLLRYNLNRLDKSTTLLEEVNVLQQYIAIQKARFTDRLQFSMDIEKEYLDVQIPRFILQPIVENAVIHAVEPEEEGGQIWFRVLNKEKFILIEVEDHGPGMSDEKIQQILAGKSNDEEGYSTGIGMSNVVNRLRLFYGKGDVLDVESAIGKGTKVVLKIPIKGRGERDNESFNR</sequence>
<evidence type="ECO:0000256" key="13">
    <source>
        <dbReference type="ARBA" id="ARBA00023136"/>
    </source>
</evidence>
<keyword evidence="10" id="KW-0067">ATP-binding</keyword>
<dbReference type="SUPFAM" id="SSF55874">
    <property type="entry name" value="ATPase domain of HSP90 chaperone/DNA topoisomerase II/histidine kinase"/>
    <property type="match status" value="1"/>
</dbReference>
<dbReference type="Gene3D" id="6.10.340.10">
    <property type="match status" value="1"/>
</dbReference>
<evidence type="ECO:0000256" key="12">
    <source>
        <dbReference type="ARBA" id="ARBA00023012"/>
    </source>
</evidence>
<dbReference type="Pfam" id="PF00672">
    <property type="entry name" value="HAMP"/>
    <property type="match status" value="1"/>
</dbReference>
<keyword evidence="4" id="KW-1003">Cell membrane</keyword>
<feature type="domain" description="HAMP" evidence="16">
    <location>
        <begin position="198"/>
        <end position="250"/>
    </location>
</feature>
<protein>
    <recommendedName>
        <fullName evidence="3">histidine kinase</fullName>
        <ecNumber evidence="3">2.7.13.3</ecNumber>
    </recommendedName>
</protein>
<evidence type="ECO:0000256" key="5">
    <source>
        <dbReference type="ARBA" id="ARBA00022553"/>
    </source>
</evidence>
<evidence type="ECO:0000256" key="14">
    <source>
        <dbReference type="SAM" id="Phobius"/>
    </source>
</evidence>
<dbReference type="Gene3D" id="3.30.565.10">
    <property type="entry name" value="Histidine kinase-like ATPase, C-terminal domain"/>
    <property type="match status" value="1"/>
</dbReference>
<dbReference type="RefSeq" id="WP_336588026.1">
    <property type="nucleotide sequence ID" value="NZ_JBBAXC010000014.1"/>
</dbReference>
<dbReference type="InterPro" id="IPR050640">
    <property type="entry name" value="Bact_2-comp_sensor_kinase"/>
</dbReference>
<dbReference type="Proteomes" id="UP001312865">
    <property type="component" value="Unassembled WGS sequence"/>
</dbReference>
<comment type="catalytic activity">
    <reaction evidence="1">
        <text>ATP + protein L-histidine = ADP + protein N-phospho-L-histidine.</text>
        <dbReference type="EC" id="2.7.13.3"/>
    </reaction>
</comment>
<dbReference type="InterPro" id="IPR010559">
    <property type="entry name" value="Sig_transdc_His_kin_internal"/>
</dbReference>
<evidence type="ECO:0000256" key="10">
    <source>
        <dbReference type="ARBA" id="ARBA00022840"/>
    </source>
</evidence>
<keyword evidence="5" id="KW-0597">Phosphoprotein</keyword>
<evidence type="ECO:0000256" key="4">
    <source>
        <dbReference type="ARBA" id="ARBA00022475"/>
    </source>
</evidence>
<keyword evidence="11 14" id="KW-1133">Transmembrane helix</keyword>
<evidence type="ECO:0000256" key="2">
    <source>
        <dbReference type="ARBA" id="ARBA00004651"/>
    </source>
</evidence>
<feature type="transmembrane region" description="Helical" evidence="14">
    <location>
        <begin position="177"/>
        <end position="196"/>
    </location>
</feature>
<evidence type="ECO:0000259" key="15">
    <source>
        <dbReference type="PROSITE" id="PS50109"/>
    </source>
</evidence>
<comment type="subcellular location">
    <subcellularLocation>
        <location evidence="2">Cell membrane</location>
        <topology evidence="2">Multi-pass membrane protein</topology>
    </subcellularLocation>
</comment>
<dbReference type="InterPro" id="IPR003594">
    <property type="entry name" value="HATPase_dom"/>
</dbReference>
<dbReference type="SUPFAM" id="SSF158472">
    <property type="entry name" value="HAMP domain-like"/>
    <property type="match status" value="1"/>
</dbReference>
<keyword evidence="13 14" id="KW-0472">Membrane</keyword>
<dbReference type="InterPro" id="IPR003660">
    <property type="entry name" value="HAMP_dom"/>
</dbReference>
<dbReference type="Pfam" id="PF06580">
    <property type="entry name" value="His_kinase"/>
    <property type="match status" value="1"/>
</dbReference>
<evidence type="ECO:0000256" key="6">
    <source>
        <dbReference type="ARBA" id="ARBA00022679"/>
    </source>
</evidence>
<reference evidence="17 18" key="1">
    <citation type="journal article" date="2018" name="J. Microbiol.">
        <title>Bacillus spongiae sp. nov., isolated from sponge of Jeju Island.</title>
        <authorList>
            <person name="Lee G.E."/>
            <person name="Im W.T."/>
            <person name="Park J.S."/>
        </authorList>
    </citation>
    <scope>NUCLEOTIDE SEQUENCE [LARGE SCALE GENOMIC DNA]</scope>
    <source>
        <strain evidence="17 18">135PIL107-10</strain>
    </source>
</reference>
<evidence type="ECO:0000313" key="17">
    <source>
        <dbReference type="EMBL" id="MEI5908578.1"/>
    </source>
</evidence>
<dbReference type="PANTHER" id="PTHR34220">
    <property type="entry name" value="SENSOR HISTIDINE KINASE YPDA"/>
    <property type="match status" value="1"/>
</dbReference>
<evidence type="ECO:0000256" key="3">
    <source>
        <dbReference type="ARBA" id="ARBA00012438"/>
    </source>
</evidence>
<evidence type="ECO:0000256" key="8">
    <source>
        <dbReference type="ARBA" id="ARBA00022741"/>
    </source>
</evidence>
<feature type="transmembrane region" description="Helical" evidence="14">
    <location>
        <begin position="6"/>
        <end position="29"/>
    </location>
</feature>
<evidence type="ECO:0000256" key="11">
    <source>
        <dbReference type="ARBA" id="ARBA00022989"/>
    </source>
</evidence>
<feature type="domain" description="Histidine kinase" evidence="15">
    <location>
        <begin position="257"/>
        <end position="476"/>
    </location>
</feature>
<dbReference type="EMBL" id="JBBAXC010000014">
    <property type="protein sequence ID" value="MEI5908578.1"/>
    <property type="molecule type" value="Genomic_DNA"/>
</dbReference>
<proteinExistence type="predicted"/>
<dbReference type="EC" id="2.7.13.3" evidence="3"/>
<dbReference type="InterPro" id="IPR004358">
    <property type="entry name" value="Sig_transdc_His_kin-like_C"/>
</dbReference>
<dbReference type="InterPro" id="IPR005467">
    <property type="entry name" value="His_kinase_dom"/>
</dbReference>
<comment type="caution">
    <text evidence="17">The sequence shown here is derived from an EMBL/GenBank/DDBJ whole genome shotgun (WGS) entry which is preliminary data.</text>
</comment>
<keyword evidence="12" id="KW-0902">Two-component regulatory system</keyword>
<keyword evidence="7 14" id="KW-0812">Transmembrane</keyword>
<dbReference type="PRINTS" id="PR00344">
    <property type="entry name" value="BCTRLSENSOR"/>
</dbReference>
<dbReference type="PROSITE" id="PS50885">
    <property type="entry name" value="HAMP"/>
    <property type="match status" value="1"/>
</dbReference>
<dbReference type="GO" id="GO:0016301">
    <property type="term" value="F:kinase activity"/>
    <property type="evidence" value="ECO:0007669"/>
    <property type="project" value="UniProtKB-KW"/>
</dbReference>
<keyword evidence="9 17" id="KW-0418">Kinase</keyword>
<evidence type="ECO:0000256" key="1">
    <source>
        <dbReference type="ARBA" id="ARBA00000085"/>
    </source>
</evidence>